<proteinExistence type="predicted"/>
<name>A0ABT7F6G7_9RHOB</name>
<comment type="caution">
    <text evidence="5">The sequence shown here is derived from an EMBL/GenBank/DDBJ whole genome shotgun (WGS) entry which is preliminary data.</text>
</comment>
<evidence type="ECO:0000313" key="5">
    <source>
        <dbReference type="EMBL" id="MDK3020205.1"/>
    </source>
</evidence>
<keyword evidence="2 4" id="KW-0732">Signal</keyword>
<dbReference type="NCBIfam" id="NF037995">
    <property type="entry name" value="TRAP_S1"/>
    <property type="match status" value="1"/>
</dbReference>
<accession>A0ABT7F6G7</accession>
<reference evidence="5 6" key="1">
    <citation type="submission" date="2023-05" db="EMBL/GenBank/DDBJ databases">
        <title>Pseudodonghicola sp. nov.</title>
        <authorList>
            <person name="Huang J."/>
        </authorList>
    </citation>
    <scope>NUCLEOTIDE SEQUENCE [LARGE SCALE GENOMIC DNA]</scope>
    <source>
        <strain evidence="5 6">IC7</strain>
    </source>
</reference>
<keyword evidence="3" id="KW-0574">Periplasm</keyword>
<gene>
    <name evidence="5" type="primary">dctP</name>
    <name evidence="5" type="ORF">QO033_21190</name>
</gene>
<dbReference type="InterPro" id="IPR038404">
    <property type="entry name" value="TRAP_DctP_sf"/>
</dbReference>
<dbReference type="EMBL" id="JASNJD010000022">
    <property type="protein sequence ID" value="MDK3020205.1"/>
    <property type="molecule type" value="Genomic_DNA"/>
</dbReference>
<organism evidence="5 6">
    <name type="scientific">Pseudodonghicola flavimaris</name>
    <dbReference type="NCBI Taxonomy" id="3050036"/>
    <lineage>
        <taxon>Bacteria</taxon>
        <taxon>Pseudomonadati</taxon>
        <taxon>Pseudomonadota</taxon>
        <taxon>Alphaproteobacteria</taxon>
        <taxon>Rhodobacterales</taxon>
        <taxon>Paracoccaceae</taxon>
        <taxon>Pseudodonghicola</taxon>
    </lineage>
</organism>
<comment type="subcellular location">
    <subcellularLocation>
        <location evidence="1">Periplasm</location>
    </subcellularLocation>
</comment>
<dbReference type="CDD" id="cd13601">
    <property type="entry name" value="PBP2_TRAP_DctP1_3_4_like"/>
    <property type="match status" value="1"/>
</dbReference>
<feature type="chain" id="PRO_5046902575" evidence="4">
    <location>
        <begin position="24"/>
        <end position="337"/>
    </location>
</feature>
<evidence type="ECO:0000256" key="3">
    <source>
        <dbReference type="ARBA" id="ARBA00022764"/>
    </source>
</evidence>
<evidence type="ECO:0000256" key="4">
    <source>
        <dbReference type="SAM" id="SignalP"/>
    </source>
</evidence>
<dbReference type="InterPro" id="IPR018389">
    <property type="entry name" value="DctP_fam"/>
</dbReference>
<dbReference type="PANTHER" id="PTHR33376:SF15">
    <property type="entry name" value="BLL6794 PROTEIN"/>
    <property type="match status" value="1"/>
</dbReference>
<dbReference type="Pfam" id="PF03480">
    <property type="entry name" value="DctP"/>
    <property type="match status" value="1"/>
</dbReference>
<evidence type="ECO:0000256" key="2">
    <source>
        <dbReference type="ARBA" id="ARBA00022729"/>
    </source>
</evidence>
<sequence>MKQRIWGAMAGLALGVSATAATAQDITLRVADSLPVDHYIATSLLVPFLAEVEEKSGGTVGFDYFPAQQLGKAKDMLSLTQTGVTDIGYIGASYLADKLPLSAVAQLPGAFDSSCEGTMAYWQLARPGGVLDQAEYAPEGVRALMVLALAPYQLFSAREISDLASFKGQKMRTSGGTQSLAMSKLGGVPVQMSAPETREALSRGTLDAVVFPHSSIPPYDLTPHLKSATEGLNLGSFVLAYMISQQKFDSLPEAVQTALTEAGENATRAACARVDALDGADKQAIADGGVRFVALPEADVAQIQEILDGVGAEWAADLDARGKPGSEVLAAFTAALR</sequence>
<evidence type="ECO:0000256" key="1">
    <source>
        <dbReference type="ARBA" id="ARBA00004418"/>
    </source>
</evidence>
<dbReference type="Proteomes" id="UP001243757">
    <property type="component" value="Unassembled WGS sequence"/>
</dbReference>
<evidence type="ECO:0000313" key="6">
    <source>
        <dbReference type="Proteomes" id="UP001243757"/>
    </source>
</evidence>
<dbReference type="Gene3D" id="3.40.190.170">
    <property type="entry name" value="Bacterial extracellular solute-binding protein, family 7"/>
    <property type="match status" value="1"/>
</dbReference>
<keyword evidence="6" id="KW-1185">Reference proteome</keyword>
<feature type="signal peptide" evidence="4">
    <location>
        <begin position="1"/>
        <end position="23"/>
    </location>
</feature>
<dbReference type="PANTHER" id="PTHR33376">
    <property type="match status" value="1"/>
</dbReference>
<protein>
    <submittedName>
        <fullName evidence="5">TRAP transporter substrate-binding protein DctP</fullName>
    </submittedName>
</protein>
<dbReference type="RefSeq" id="WP_284482897.1">
    <property type="nucleotide sequence ID" value="NZ_JASNJD010000022.1"/>
</dbReference>